<proteinExistence type="inferred from homology"/>
<dbReference type="Gene3D" id="3.40.630.10">
    <property type="entry name" value="Zn peptidases"/>
    <property type="match status" value="1"/>
</dbReference>
<evidence type="ECO:0000256" key="8">
    <source>
        <dbReference type="ARBA" id="ARBA00022833"/>
    </source>
</evidence>
<gene>
    <name evidence="14" type="ORF">DYB38_008629</name>
</gene>
<dbReference type="PANTHER" id="PTHR11705:SF143">
    <property type="entry name" value="SLL0236 PROTEIN"/>
    <property type="match status" value="1"/>
</dbReference>
<dbReference type="AlphaFoldDB" id="A0A397DIP3"/>
<evidence type="ECO:0000259" key="13">
    <source>
        <dbReference type="PROSITE" id="PS52035"/>
    </source>
</evidence>
<evidence type="ECO:0000256" key="4">
    <source>
        <dbReference type="ARBA" id="ARBA00022670"/>
    </source>
</evidence>
<feature type="chain" id="PRO_5017481986" description="Peptidase M14 domain-containing protein" evidence="12">
    <location>
        <begin position="20"/>
        <end position="371"/>
    </location>
</feature>
<feature type="region of interest" description="Disordered" evidence="11">
    <location>
        <begin position="209"/>
        <end position="233"/>
    </location>
</feature>
<evidence type="ECO:0000256" key="6">
    <source>
        <dbReference type="ARBA" id="ARBA00022729"/>
    </source>
</evidence>
<dbReference type="GO" id="GO:0005615">
    <property type="term" value="C:extracellular space"/>
    <property type="evidence" value="ECO:0007669"/>
    <property type="project" value="TreeGrafter"/>
</dbReference>
<evidence type="ECO:0000256" key="2">
    <source>
        <dbReference type="ARBA" id="ARBA00005988"/>
    </source>
</evidence>
<dbReference type="FunFam" id="3.40.630.10:FF:000084">
    <property type="entry name" value="Carboxypeptidase B2"/>
    <property type="match status" value="1"/>
</dbReference>
<keyword evidence="6 12" id="KW-0732">Signal</keyword>
<dbReference type="GO" id="GO:0006508">
    <property type="term" value="P:proteolysis"/>
    <property type="evidence" value="ECO:0007669"/>
    <property type="project" value="UniProtKB-KW"/>
</dbReference>
<dbReference type="Pfam" id="PF00246">
    <property type="entry name" value="Peptidase_M14"/>
    <property type="match status" value="1"/>
</dbReference>
<evidence type="ECO:0000256" key="11">
    <source>
        <dbReference type="SAM" id="MobiDB-lite"/>
    </source>
</evidence>
<keyword evidence="5" id="KW-0479">Metal-binding</keyword>
<dbReference type="Proteomes" id="UP000265716">
    <property type="component" value="Unassembled WGS sequence"/>
</dbReference>
<protein>
    <recommendedName>
        <fullName evidence="13">Peptidase M14 domain-containing protein</fullName>
    </recommendedName>
</protein>
<evidence type="ECO:0000256" key="10">
    <source>
        <dbReference type="PROSITE-ProRule" id="PRU01379"/>
    </source>
</evidence>
<feature type="active site" description="Proton donor/acceptor" evidence="10">
    <location>
        <position position="325"/>
    </location>
</feature>
<dbReference type="PROSITE" id="PS52035">
    <property type="entry name" value="PEPTIDASE_M14"/>
    <property type="match status" value="1"/>
</dbReference>
<dbReference type="PROSITE" id="PS00132">
    <property type="entry name" value="CARBOXYPEPT_ZN_1"/>
    <property type="match status" value="1"/>
</dbReference>
<feature type="signal peptide" evidence="12">
    <location>
        <begin position="1"/>
        <end position="19"/>
    </location>
</feature>
<evidence type="ECO:0000313" key="15">
    <source>
        <dbReference type="Proteomes" id="UP000265716"/>
    </source>
</evidence>
<keyword evidence="4" id="KW-0645">Protease</keyword>
<evidence type="ECO:0000256" key="12">
    <source>
        <dbReference type="SAM" id="SignalP"/>
    </source>
</evidence>
<dbReference type="GO" id="GO:0004181">
    <property type="term" value="F:metallocarboxypeptidase activity"/>
    <property type="evidence" value="ECO:0007669"/>
    <property type="project" value="InterPro"/>
</dbReference>
<comment type="cofactor">
    <cofactor evidence="1">
        <name>Zn(2+)</name>
        <dbReference type="ChEBI" id="CHEBI:29105"/>
    </cofactor>
</comment>
<organism evidence="14 15">
    <name type="scientific">Aphanomyces astaci</name>
    <name type="common">Crayfish plague agent</name>
    <dbReference type="NCBI Taxonomy" id="112090"/>
    <lineage>
        <taxon>Eukaryota</taxon>
        <taxon>Sar</taxon>
        <taxon>Stramenopiles</taxon>
        <taxon>Oomycota</taxon>
        <taxon>Saprolegniomycetes</taxon>
        <taxon>Saprolegniales</taxon>
        <taxon>Verrucalvaceae</taxon>
        <taxon>Aphanomyces</taxon>
    </lineage>
</organism>
<sequence length="371" mass="41138">MKIIAILALASTVVTFAAGDTAAIVQGLDRKLRTDAQVQVIEDDADADFNLKCHTDNDGYIEKLKAGEYTASRFYECFRTSKQIFEYADKLMKQNPKLLTREAISTTVQNKTIYAYKLTSGFAKKKSLYFQSLLHAREWVAGSSNLYALSAILDDMAHGKVTAAHSYNLYFVPIVNIDGYDISWTKGKRLQRKNANEVDLNRNWPARFDHPKEDKVSSSPRFPGPGALSEPETKGIDNWLKTKSSELAGCVDVHSYAGKILYPNGDTEQLIGNDDDEKFKVLGANVAKAASDEYMGQTAGSFGVAIGAFDDYIYRTYKKPVLTIELAGYRFVAPPWTIRVRGAEIHRALTQFAVEVHPFEGGGGGIVFPED</sequence>
<evidence type="ECO:0000256" key="5">
    <source>
        <dbReference type="ARBA" id="ARBA00022723"/>
    </source>
</evidence>
<dbReference type="GO" id="GO:0008270">
    <property type="term" value="F:zinc ion binding"/>
    <property type="evidence" value="ECO:0007669"/>
    <property type="project" value="InterPro"/>
</dbReference>
<keyword evidence="7" id="KW-0378">Hydrolase</keyword>
<evidence type="ECO:0000313" key="14">
    <source>
        <dbReference type="EMBL" id="RHY66032.1"/>
    </source>
</evidence>
<name>A0A397DIP3_APHAT</name>
<keyword evidence="8" id="KW-0862">Zinc</keyword>
<dbReference type="SMART" id="SM00631">
    <property type="entry name" value="Zn_pept"/>
    <property type="match status" value="1"/>
</dbReference>
<dbReference type="InterPro" id="IPR057246">
    <property type="entry name" value="CARBOXYPEPT_ZN_1"/>
</dbReference>
<evidence type="ECO:0000256" key="3">
    <source>
        <dbReference type="ARBA" id="ARBA00022645"/>
    </source>
</evidence>
<accession>A0A397DIP3</accession>
<evidence type="ECO:0000256" key="9">
    <source>
        <dbReference type="ARBA" id="ARBA00023049"/>
    </source>
</evidence>
<dbReference type="InterPro" id="IPR000834">
    <property type="entry name" value="Peptidase_M14"/>
</dbReference>
<keyword evidence="3" id="KW-0121">Carboxypeptidase</keyword>
<evidence type="ECO:0000256" key="7">
    <source>
        <dbReference type="ARBA" id="ARBA00022801"/>
    </source>
</evidence>
<dbReference type="PRINTS" id="PR00765">
    <property type="entry name" value="CRBOXYPTASEA"/>
</dbReference>
<dbReference type="EMBL" id="QUTC01004196">
    <property type="protein sequence ID" value="RHY66032.1"/>
    <property type="molecule type" value="Genomic_DNA"/>
</dbReference>
<reference evidence="14 15" key="1">
    <citation type="submission" date="2018-08" db="EMBL/GenBank/DDBJ databases">
        <title>Aphanomyces genome sequencing and annotation.</title>
        <authorList>
            <person name="Minardi D."/>
            <person name="Oidtmann B."/>
            <person name="Van Der Giezen M."/>
            <person name="Studholme D.J."/>
        </authorList>
    </citation>
    <scope>NUCLEOTIDE SEQUENCE [LARGE SCALE GENOMIC DNA]</scope>
    <source>
        <strain evidence="14 15">SA</strain>
    </source>
</reference>
<dbReference type="PANTHER" id="PTHR11705">
    <property type="entry name" value="PROTEASE FAMILY M14 CARBOXYPEPTIDASE A,B"/>
    <property type="match status" value="1"/>
</dbReference>
<evidence type="ECO:0000256" key="1">
    <source>
        <dbReference type="ARBA" id="ARBA00001947"/>
    </source>
</evidence>
<dbReference type="SUPFAM" id="SSF53187">
    <property type="entry name" value="Zn-dependent exopeptidases"/>
    <property type="match status" value="1"/>
</dbReference>
<keyword evidence="9" id="KW-0482">Metalloprotease</keyword>
<feature type="domain" description="Peptidase M14" evidence="13">
    <location>
        <begin position="77"/>
        <end position="356"/>
    </location>
</feature>
<comment type="similarity">
    <text evidence="2 10">Belongs to the peptidase M14 family.</text>
</comment>
<comment type="caution">
    <text evidence="14">The sequence shown here is derived from an EMBL/GenBank/DDBJ whole genome shotgun (WGS) entry which is preliminary data.</text>
</comment>